<evidence type="ECO:0000313" key="2">
    <source>
        <dbReference type="EMBL" id="ORY21101.1"/>
    </source>
</evidence>
<dbReference type="EMBL" id="MCFC01000118">
    <property type="protein sequence ID" value="ORY21101.1"/>
    <property type="molecule type" value="Genomic_DNA"/>
</dbReference>
<keyword evidence="3" id="KW-1185">Reference proteome</keyword>
<comment type="caution">
    <text evidence="2">The sequence shown here is derived from an EMBL/GenBank/DDBJ whole genome shotgun (WGS) entry which is preliminary data.</text>
</comment>
<evidence type="ECO:0000256" key="1">
    <source>
        <dbReference type="SAM" id="MobiDB-lite"/>
    </source>
</evidence>
<proteinExistence type="predicted"/>
<name>A0A1Y2AEV7_9TREE</name>
<protein>
    <submittedName>
        <fullName evidence="2">Uncharacterized protein</fullName>
    </submittedName>
</protein>
<accession>A0A1Y2AEV7</accession>
<sequence>MISTIIQSRSTIYSQPGLRGEVDGHGSDRIRKKMDTVLKKLAMDYGVDGGIVQELGKAGGKKRTASEGGTPKKQKVKRETGDDASDILEYDNHAFTITMLRFYYCGTMYQPQPPQSTSIDRPHEILTNVALPESSDPPPVKSFPTFLEITIQSHLPAQSRPKRNCLT</sequence>
<reference evidence="2 3" key="1">
    <citation type="submission" date="2016-07" db="EMBL/GenBank/DDBJ databases">
        <title>Pervasive Adenine N6-methylation of Active Genes in Fungi.</title>
        <authorList>
            <consortium name="DOE Joint Genome Institute"/>
            <person name="Mondo S.J."/>
            <person name="Dannebaum R.O."/>
            <person name="Kuo R.C."/>
            <person name="Labutti K."/>
            <person name="Haridas S."/>
            <person name="Kuo A."/>
            <person name="Salamov A."/>
            <person name="Ahrendt S.R."/>
            <person name="Lipzen A."/>
            <person name="Sullivan W."/>
            <person name="Andreopoulos W.B."/>
            <person name="Clum A."/>
            <person name="Lindquist E."/>
            <person name="Daum C."/>
            <person name="Ramamoorthy G.K."/>
            <person name="Gryganskyi A."/>
            <person name="Culley D."/>
            <person name="Magnuson J.K."/>
            <person name="James T.Y."/>
            <person name="O'Malley M.A."/>
            <person name="Stajich J.E."/>
            <person name="Spatafora J.W."/>
            <person name="Visel A."/>
            <person name="Grigoriev I.V."/>
        </authorList>
    </citation>
    <scope>NUCLEOTIDE SEQUENCE [LARGE SCALE GENOMIC DNA]</scope>
    <source>
        <strain evidence="2 3">68-887.2</strain>
    </source>
</reference>
<organism evidence="2 3">
    <name type="scientific">Naematelia encephala</name>
    <dbReference type="NCBI Taxonomy" id="71784"/>
    <lineage>
        <taxon>Eukaryota</taxon>
        <taxon>Fungi</taxon>
        <taxon>Dikarya</taxon>
        <taxon>Basidiomycota</taxon>
        <taxon>Agaricomycotina</taxon>
        <taxon>Tremellomycetes</taxon>
        <taxon>Tremellales</taxon>
        <taxon>Naemateliaceae</taxon>
        <taxon>Naematelia</taxon>
    </lineage>
</organism>
<feature type="region of interest" description="Disordered" evidence="1">
    <location>
        <begin position="57"/>
        <end position="81"/>
    </location>
</feature>
<gene>
    <name evidence="2" type="ORF">BCR39DRAFT_508474</name>
</gene>
<dbReference type="Proteomes" id="UP000193986">
    <property type="component" value="Unassembled WGS sequence"/>
</dbReference>
<dbReference type="OrthoDB" id="2595847at2759"/>
<dbReference type="InParanoid" id="A0A1Y2AEV7"/>
<dbReference type="AlphaFoldDB" id="A0A1Y2AEV7"/>
<evidence type="ECO:0000313" key="3">
    <source>
        <dbReference type="Proteomes" id="UP000193986"/>
    </source>
</evidence>